<name>A0A0N1NYN7_9EURO</name>
<evidence type="ECO:0000256" key="3">
    <source>
        <dbReference type="PROSITE-ProRule" id="PRU00267"/>
    </source>
</evidence>
<proteinExistence type="predicted"/>
<dbReference type="AlphaFoldDB" id="A0A0N1NYN7"/>
<gene>
    <name evidence="7" type="ORF">AB675_5233</name>
</gene>
<feature type="region of interest" description="Disordered" evidence="5">
    <location>
        <begin position="1"/>
        <end position="28"/>
    </location>
</feature>
<evidence type="ECO:0000313" key="7">
    <source>
        <dbReference type="EMBL" id="KPI39483.1"/>
    </source>
</evidence>
<organism evidence="7 8">
    <name type="scientific">Cyphellophora attinorum</name>
    <dbReference type="NCBI Taxonomy" id="1664694"/>
    <lineage>
        <taxon>Eukaryota</taxon>
        <taxon>Fungi</taxon>
        <taxon>Dikarya</taxon>
        <taxon>Ascomycota</taxon>
        <taxon>Pezizomycotina</taxon>
        <taxon>Eurotiomycetes</taxon>
        <taxon>Chaetothyriomycetidae</taxon>
        <taxon>Chaetothyriales</taxon>
        <taxon>Cyphellophoraceae</taxon>
        <taxon>Cyphellophora</taxon>
    </lineage>
</organism>
<keyword evidence="4" id="KW-0175">Coiled coil</keyword>
<feature type="compositionally biased region" description="Acidic residues" evidence="5">
    <location>
        <begin position="121"/>
        <end position="135"/>
    </location>
</feature>
<evidence type="ECO:0000256" key="1">
    <source>
        <dbReference type="ARBA" id="ARBA00004123"/>
    </source>
</evidence>
<sequence>MEGPKDSPMPPATAPFNPSAAPLAPSQEAAYRRKCIQLKKRLTEIETSNDASRRRIEQERLHLQKMRLMRSILMEQIKKINKTPGKTLSRDELNRLGIGGGVAHISELVGLDAEPRPEGEVLLDDSSNETEEEPEPAERPERRRRPNKSYRESIMNNTPGANPSTYQPAGLPNLAPAATFQNTMPPEPASLTSSFRLQQGPQTTSFINQTHPNPNEYQHSSPIPPTQTSQPGSFSRSDNGRPGSPIHRSTSAAARTVELRPQPPRPDAPFTQFTDHMRPQLEADNYPPDQIDNRIDQEWRDLSNENKSLWEKRYADQMKEYTQDMDVWKREQKKANNSVAGVSFSESRNRT</sequence>
<feature type="domain" description="HMG box" evidence="6">
    <location>
        <begin position="263"/>
        <end position="329"/>
    </location>
</feature>
<accession>A0A0N1NYN7</accession>
<dbReference type="GO" id="GO:0003677">
    <property type="term" value="F:DNA binding"/>
    <property type="evidence" value="ECO:0007669"/>
    <property type="project" value="UniProtKB-UniRule"/>
</dbReference>
<dbReference type="GeneID" id="28737309"/>
<dbReference type="STRING" id="1664694.A0A0N1NYN7"/>
<evidence type="ECO:0000256" key="5">
    <source>
        <dbReference type="SAM" id="MobiDB-lite"/>
    </source>
</evidence>
<dbReference type="InterPro" id="IPR036910">
    <property type="entry name" value="HMG_box_dom_sf"/>
</dbReference>
<dbReference type="PROSITE" id="PS50118">
    <property type="entry name" value="HMG_BOX_2"/>
    <property type="match status" value="1"/>
</dbReference>
<feature type="region of interest" description="Disordered" evidence="5">
    <location>
        <begin position="109"/>
        <end position="292"/>
    </location>
</feature>
<keyword evidence="3" id="KW-0238">DNA-binding</keyword>
<dbReference type="GO" id="GO:0005634">
    <property type="term" value="C:nucleus"/>
    <property type="evidence" value="ECO:0007669"/>
    <property type="project" value="UniProtKB-SubCell"/>
</dbReference>
<dbReference type="Gene3D" id="1.10.30.10">
    <property type="entry name" value="High mobility group box domain"/>
    <property type="match status" value="1"/>
</dbReference>
<dbReference type="InterPro" id="IPR056513">
    <property type="entry name" value="INO80F"/>
</dbReference>
<evidence type="ECO:0000313" key="8">
    <source>
        <dbReference type="Proteomes" id="UP000038010"/>
    </source>
</evidence>
<dbReference type="VEuPathDB" id="FungiDB:AB675_5233"/>
<dbReference type="RefSeq" id="XP_017999446.1">
    <property type="nucleotide sequence ID" value="XM_018145429.1"/>
</dbReference>
<feature type="coiled-coil region" evidence="4">
    <location>
        <begin position="311"/>
        <end position="338"/>
    </location>
</feature>
<evidence type="ECO:0000256" key="2">
    <source>
        <dbReference type="ARBA" id="ARBA00023242"/>
    </source>
</evidence>
<dbReference type="Pfam" id="PF00505">
    <property type="entry name" value="HMG_box"/>
    <property type="match status" value="1"/>
</dbReference>
<evidence type="ECO:0000256" key="4">
    <source>
        <dbReference type="SAM" id="Coils"/>
    </source>
</evidence>
<feature type="compositionally biased region" description="Polar residues" evidence="5">
    <location>
        <begin position="179"/>
        <end position="219"/>
    </location>
</feature>
<protein>
    <recommendedName>
        <fullName evidence="6">HMG box domain-containing protein</fullName>
    </recommendedName>
</protein>
<reference evidence="7 8" key="1">
    <citation type="submission" date="2015-06" db="EMBL/GenBank/DDBJ databases">
        <title>Draft genome of the ant-associated black yeast Phialophora attae CBS 131958.</title>
        <authorList>
            <person name="Moreno L.F."/>
            <person name="Stielow B.J."/>
            <person name="de Hoog S."/>
            <person name="Vicente V.A."/>
            <person name="Weiss V.A."/>
            <person name="de Vries M."/>
            <person name="Cruz L.M."/>
            <person name="Souza E.M."/>
        </authorList>
    </citation>
    <scope>NUCLEOTIDE SEQUENCE [LARGE SCALE GENOMIC DNA]</scope>
    <source>
        <strain evidence="7 8">CBS 131958</strain>
    </source>
</reference>
<dbReference type="EMBL" id="LFJN01000015">
    <property type="protein sequence ID" value="KPI39483.1"/>
    <property type="molecule type" value="Genomic_DNA"/>
</dbReference>
<feature type="DNA-binding region" description="HMG box" evidence="3">
    <location>
        <begin position="263"/>
        <end position="329"/>
    </location>
</feature>
<keyword evidence="8" id="KW-1185">Reference proteome</keyword>
<dbReference type="InterPro" id="IPR009071">
    <property type="entry name" value="HMG_box_dom"/>
</dbReference>
<dbReference type="OrthoDB" id="10070927at2759"/>
<dbReference type="Pfam" id="PF24245">
    <property type="entry name" value="INO80F"/>
    <property type="match status" value="1"/>
</dbReference>
<evidence type="ECO:0000259" key="6">
    <source>
        <dbReference type="PROSITE" id="PS50118"/>
    </source>
</evidence>
<feature type="compositionally biased region" description="Polar residues" evidence="5">
    <location>
        <begin position="154"/>
        <end position="167"/>
    </location>
</feature>
<comment type="caution">
    <text evidence="7">The sequence shown here is derived from an EMBL/GenBank/DDBJ whole genome shotgun (WGS) entry which is preliminary data.</text>
</comment>
<dbReference type="Proteomes" id="UP000038010">
    <property type="component" value="Unassembled WGS sequence"/>
</dbReference>
<keyword evidence="2 3" id="KW-0539">Nucleus</keyword>
<comment type="subcellular location">
    <subcellularLocation>
        <location evidence="1">Nucleus</location>
    </subcellularLocation>
</comment>
<dbReference type="SUPFAM" id="SSF47095">
    <property type="entry name" value="HMG-box"/>
    <property type="match status" value="1"/>
</dbReference>